<evidence type="ECO:0000313" key="2">
    <source>
        <dbReference type="Proteomes" id="UP000631653"/>
    </source>
</evidence>
<reference evidence="1 2" key="1">
    <citation type="journal article" date="2020" name="Int. J. Syst. Evol. Microbiol.">
        <title>Novel acetic acid bacteria from cider fermentations: Acetobacter conturbans sp. nov. and Acetobacter fallax sp. nov.</title>
        <authorList>
            <person name="Sombolestani A.S."/>
            <person name="Cleenwerck I."/>
            <person name="Cnockaert M."/>
            <person name="Borremans W."/>
            <person name="Wieme A.D."/>
            <person name="De Vuyst L."/>
            <person name="Vandamme P."/>
        </authorList>
    </citation>
    <scope>NUCLEOTIDE SEQUENCE [LARGE SCALE GENOMIC DNA]</scope>
    <source>
        <strain evidence="1 2">LMG 1627</strain>
    </source>
</reference>
<comment type="caution">
    <text evidence="1">The sequence shown here is derived from an EMBL/GenBank/DDBJ whole genome shotgun (WGS) entry which is preliminary data.</text>
</comment>
<dbReference type="RefSeq" id="WP_173571150.1">
    <property type="nucleotide sequence ID" value="NZ_WOSY01000020.1"/>
</dbReference>
<sequence length="65" mass="6835">MQTIPTRHGLLAGTVAHGRPFATPICAANQRPFGWLELLPGRARGMTMASLVPGSEIDAPGAVLR</sequence>
<protein>
    <submittedName>
        <fullName evidence="1">Uncharacterized protein</fullName>
    </submittedName>
</protein>
<name>A0ABX0K3L3_9PROT</name>
<proteinExistence type="predicted"/>
<accession>A0ABX0K3L3</accession>
<evidence type="ECO:0000313" key="1">
    <source>
        <dbReference type="EMBL" id="NHN89850.1"/>
    </source>
</evidence>
<keyword evidence="2" id="KW-1185">Reference proteome</keyword>
<organism evidence="1 2">
    <name type="scientific">Acetobacter conturbans</name>
    <dbReference type="NCBI Taxonomy" id="1737472"/>
    <lineage>
        <taxon>Bacteria</taxon>
        <taxon>Pseudomonadati</taxon>
        <taxon>Pseudomonadota</taxon>
        <taxon>Alphaproteobacteria</taxon>
        <taxon>Acetobacterales</taxon>
        <taxon>Acetobacteraceae</taxon>
        <taxon>Acetobacter</taxon>
    </lineage>
</organism>
<dbReference type="EMBL" id="WOSY01000020">
    <property type="protein sequence ID" value="NHN89850.1"/>
    <property type="molecule type" value="Genomic_DNA"/>
</dbReference>
<gene>
    <name evidence="1" type="ORF">GOB81_14680</name>
</gene>
<dbReference type="Proteomes" id="UP000631653">
    <property type="component" value="Unassembled WGS sequence"/>
</dbReference>